<name>A0A6A6P3P6_9PEZI</name>
<keyword evidence="3" id="KW-1185">Reference proteome</keyword>
<gene>
    <name evidence="2" type="ORF">BDY21DRAFT_284661</name>
</gene>
<evidence type="ECO:0000256" key="1">
    <source>
        <dbReference type="SAM" id="MobiDB-lite"/>
    </source>
</evidence>
<reference evidence="2" key="1">
    <citation type="journal article" date="2020" name="Stud. Mycol.">
        <title>101 Dothideomycetes genomes: a test case for predicting lifestyles and emergence of pathogens.</title>
        <authorList>
            <person name="Haridas S."/>
            <person name="Albert R."/>
            <person name="Binder M."/>
            <person name="Bloem J."/>
            <person name="Labutti K."/>
            <person name="Salamov A."/>
            <person name="Andreopoulos B."/>
            <person name="Baker S."/>
            <person name="Barry K."/>
            <person name="Bills G."/>
            <person name="Bluhm B."/>
            <person name="Cannon C."/>
            <person name="Castanera R."/>
            <person name="Culley D."/>
            <person name="Daum C."/>
            <person name="Ezra D."/>
            <person name="Gonzalez J."/>
            <person name="Henrissat B."/>
            <person name="Kuo A."/>
            <person name="Liang C."/>
            <person name="Lipzen A."/>
            <person name="Lutzoni F."/>
            <person name="Magnuson J."/>
            <person name="Mondo S."/>
            <person name="Nolan M."/>
            <person name="Ohm R."/>
            <person name="Pangilinan J."/>
            <person name="Park H.-J."/>
            <person name="Ramirez L."/>
            <person name="Alfaro M."/>
            <person name="Sun H."/>
            <person name="Tritt A."/>
            <person name="Yoshinaga Y."/>
            <person name="Zwiers L.-H."/>
            <person name="Turgeon B."/>
            <person name="Goodwin S."/>
            <person name="Spatafora J."/>
            <person name="Crous P."/>
            <person name="Grigoriev I."/>
        </authorList>
    </citation>
    <scope>NUCLEOTIDE SEQUENCE</scope>
    <source>
        <strain evidence="2">ATCC 16933</strain>
    </source>
</reference>
<evidence type="ECO:0008006" key="4">
    <source>
        <dbReference type="Google" id="ProtNLM"/>
    </source>
</evidence>
<feature type="region of interest" description="Disordered" evidence="1">
    <location>
        <begin position="1"/>
        <end position="71"/>
    </location>
</feature>
<feature type="compositionally biased region" description="Low complexity" evidence="1">
    <location>
        <begin position="34"/>
        <end position="57"/>
    </location>
</feature>
<dbReference type="Proteomes" id="UP000799766">
    <property type="component" value="Unassembled WGS sequence"/>
</dbReference>
<dbReference type="OrthoDB" id="5421421at2759"/>
<accession>A0A6A6P3P6</accession>
<sequence>MSGPGGIGTNGVFPTLSTTAAGVKRSREDDDGSTADPSSSTPSISQTAAAAAAAQTAAKRRKRSASTTIPTELGEEDRLLLRLKDEENLPWKDIAARFQTDLGKTYQVPALQMRFKRLRERLRVWTDDDVAALRHAHEYWEKNKFEIISAKVSLQMTEYGASDKWSARHCHRKWQEMNPGVDPYATQLQISTAAAQAAAQATPAFTNMSSTSSPTDAQPIFSFYHASTTA</sequence>
<organism evidence="2 3">
    <name type="scientific">Lineolata rhizophorae</name>
    <dbReference type="NCBI Taxonomy" id="578093"/>
    <lineage>
        <taxon>Eukaryota</taxon>
        <taxon>Fungi</taxon>
        <taxon>Dikarya</taxon>
        <taxon>Ascomycota</taxon>
        <taxon>Pezizomycotina</taxon>
        <taxon>Dothideomycetes</taxon>
        <taxon>Dothideomycetes incertae sedis</taxon>
        <taxon>Lineolatales</taxon>
        <taxon>Lineolataceae</taxon>
        <taxon>Lineolata</taxon>
    </lineage>
</organism>
<proteinExistence type="predicted"/>
<dbReference type="EMBL" id="MU001678">
    <property type="protein sequence ID" value="KAF2458378.1"/>
    <property type="molecule type" value="Genomic_DNA"/>
</dbReference>
<evidence type="ECO:0000313" key="3">
    <source>
        <dbReference type="Proteomes" id="UP000799766"/>
    </source>
</evidence>
<dbReference type="AlphaFoldDB" id="A0A6A6P3P6"/>
<protein>
    <recommendedName>
        <fullName evidence="4">Myb-like domain-containing protein</fullName>
    </recommendedName>
</protein>
<evidence type="ECO:0000313" key="2">
    <source>
        <dbReference type="EMBL" id="KAF2458378.1"/>
    </source>
</evidence>